<evidence type="ECO:0000256" key="2">
    <source>
        <dbReference type="SAM" id="SignalP"/>
    </source>
</evidence>
<dbReference type="Proteomes" id="UP000800097">
    <property type="component" value="Unassembled WGS sequence"/>
</dbReference>
<accession>A0A6A6JC01</accession>
<sequence length="143" mass="13831">MYTKTLVLALVGSLFSLASAQSAPGCYLGAINSFDDPSNIVAVCKSSDAVAKIAEFCSGQGERDAALKAFKEVCGGKGVQVSTDIPSPTASGNVTPSGKGAPPTGSVSGGSTPTGSSSQGTGAAGKVEMGAAAVVVAGLALFL</sequence>
<dbReference type="EMBL" id="ML986517">
    <property type="protein sequence ID" value="KAF2272719.1"/>
    <property type="molecule type" value="Genomic_DNA"/>
</dbReference>
<feature type="compositionally biased region" description="Low complexity" evidence="1">
    <location>
        <begin position="100"/>
        <end position="123"/>
    </location>
</feature>
<dbReference type="AlphaFoldDB" id="A0A6A6JC01"/>
<keyword evidence="4" id="KW-1185">Reference proteome</keyword>
<name>A0A6A6JC01_WESOR</name>
<feature type="compositionally biased region" description="Polar residues" evidence="1">
    <location>
        <begin position="80"/>
        <end position="96"/>
    </location>
</feature>
<evidence type="ECO:0008006" key="5">
    <source>
        <dbReference type="Google" id="ProtNLM"/>
    </source>
</evidence>
<gene>
    <name evidence="3" type="ORF">EI97DRAFT_436653</name>
</gene>
<reference evidence="3" key="1">
    <citation type="journal article" date="2020" name="Stud. Mycol.">
        <title>101 Dothideomycetes genomes: a test case for predicting lifestyles and emergence of pathogens.</title>
        <authorList>
            <person name="Haridas S."/>
            <person name="Albert R."/>
            <person name="Binder M."/>
            <person name="Bloem J."/>
            <person name="Labutti K."/>
            <person name="Salamov A."/>
            <person name="Andreopoulos B."/>
            <person name="Baker S."/>
            <person name="Barry K."/>
            <person name="Bills G."/>
            <person name="Bluhm B."/>
            <person name="Cannon C."/>
            <person name="Castanera R."/>
            <person name="Culley D."/>
            <person name="Daum C."/>
            <person name="Ezra D."/>
            <person name="Gonzalez J."/>
            <person name="Henrissat B."/>
            <person name="Kuo A."/>
            <person name="Liang C."/>
            <person name="Lipzen A."/>
            <person name="Lutzoni F."/>
            <person name="Magnuson J."/>
            <person name="Mondo S."/>
            <person name="Nolan M."/>
            <person name="Ohm R."/>
            <person name="Pangilinan J."/>
            <person name="Park H.-J."/>
            <person name="Ramirez L."/>
            <person name="Alfaro M."/>
            <person name="Sun H."/>
            <person name="Tritt A."/>
            <person name="Yoshinaga Y."/>
            <person name="Zwiers L.-H."/>
            <person name="Turgeon B."/>
            <person name="Goodwin S."/>
            <person name="Spatafora J."/>
            <person name="Crous P."/>
            <person name="Grigoriev I."/>
        </authorList>
    </citation>
    <scope>NUCLEOTIDE SEQUENCE</scope>
    <source>
        <strain evidence="3">CBS 379.55</strain>
    </source>
</reference>
<feature type="signal peptide" evidence="2">
    <location>
        <begin position="1"/>
        <end position="20"/>
    </location>
</feature>
<organism evidence="3 4">
    <name type="scientific">Westerdykella ornata</name>
    <dbReference type="NCBI Taxonomy" id="318751"/>
    <lineage>
        <taxon>Eukaryota</taxon>
        <taxon>Fungi</taxon>
        <taxon>Dikarya</taxon>
        <taxon>Ascomycota</taxon>
        <taxon>Pezizomycotina</taxon>
        <taxon>Dothideomycetes</taxon>
        <taxon>Pleosporomycetidae</taxon>
        <taxon>Pleosporales</taxon>
        <taxon>Sporormiaceae</taxon>
        <taxon>Westerdykella</taxon>
    </lineage>
</organism>
<dbReference type="OrthoDB" id="4776947at2759"/>
<dbReference type="RefSeq" id="XP_033650258.1">
    <property type="nucleotide sequence ID" value="XM_033799162.1"/>
</dbReference>
<protein>
    <recommendedName>
        <fullName evidence="5">Extracellular membrane protein CFEM domain-containing protein</fullName>
    </recommendedName>
</protein>
<proteinExistence type="predicted"/>
<feature type="chain" id="PRO_5025469622" description="Extracellular membrane protein CFEM domain-containing protein" evidence="2">
    <location>
        <begin position="21"/>
        <end position="143"/>
    </location>
</feature>
<evidence type="ECO:0000313" key="3">
    <source>
        <dbReference type="EMBL" id="KAF2272719.1"/>
    </source>
</evidence>
<dbReference type="GeneID" id="54552337"/>
<feature type="region of interest" description="Disordered" evidence="1">
    <location>
        <begin position="78"/>
        <end position="123"/>
    </location>
</feature>
<evidence type="ECO:0000256" key="1">
    <source>
        <dbReference type="SAM" id="MobiDB-lite"/>
    </source>
</evidence>
<evidence type="ECO:0000313" key="4">
    <source>
        <dbReference type="Proteomes" id="UP000800097"/>
    </source>
</evidence>
<keyword evidence="2" id="KW-0732">Signal</keyword>